<protein>
    <submittedName>
        <fullName evidence="1">Twinfilin-1</fullName>
    </submittedName>
</protein>
<dbReference type="InterPro" id="IPR029006">
    <property type="entry name" value="ADF-H/Gelsolin-like_dom_sf"/>
</dbReference>
<evidence type="ECO:0000313" key="2">
    <source>
        <dbReference type="EMBL" id="ACM09806.1"/>
    </source>
</evidence>
<dbReference type="EMBL" id="BT057934">
    <property type="protein sequence ID" value="ACM09806.1"/>
    <property type="molecule type" value="mRNA"/>
</dbReference>
<sequence length="73" mass="7989">MSHQTGIQAGNDVKDVFASARSGNQYRLLKIVIKDEQLALGVTKQASYSRSICYVFPVPKVETNVSIAMCAQL</sequence>
<evidence type="ECO:0000313" key="1">
    <source>
        <dbReference type="EMBL" id="ACM08375.1"/>
    </source>
</evidence>
<reference evidence="1" key="2">
    <citation type="journal article" date="2010" name="BMC Genomics">
        <title>Salmo salar and Esox lucius full-length cDNA sequences reveal changes in evolutionary pressures on a post-tetraploidization genome.</title>
        <authorList>
            <person name="Leong J.S."/>
            <person name="Jantzen S.G."/>
            <person name="von Schalburg K.R."/>
            <person name="Cooper G.A."/>
            <person name="Messmer A.M."/>
            <person name="Liao N.Y."/>
            <person name="Munro S."/>
            <person name="Moore R."/>
            <person name="Holt R.A."/>
            <person name="Jones S.J."/>
            <person name="Davidson W.S."/>
            <person name="Koop B.F."/>
        </authorList>
    </citation>
    <scope>NUCLEOTIDE SEQUENCE</scope>
    <source>
        <tissue evidence="2">Brain</tissue>
        <tissue evidence="1">Thyroid</tissue>
    </source>
</reference>
<proteinExistence type="evidence at transcript level"/>
<reference evidence="1" key="3">
    <citation type="submission" date="2010-08" db="EMBL/GenBank/DDBJ databases">
        <authorList>
            <consortium name="cGRASP (B.F. Koop &amp; W.S. Davidson)"/>
        </authorList>
    </citation>
    <scope>NUCLEOTIDE SEQUENCE</scope>
    <source>
        <tissue evidence="2">Brain</tissue>
        <tissue evidence="1">Thyroid</tissue>
    </source>
</reference>
<dbReference type="AlphaFoldDB" id="B9ELH8"/>
<dbReference type="SUPFAM" id="SSF55753">
    <property type="entry name" value="Actin depolymerizing proteins"/>
    <property type="match status" value="1"/>
</dbReference>
<dbReference type="Gene3D" id="3.40.20.10">
    <property type="entry name" value="Severin"/>
    <property type="match status" value="1"/>
</dbReference>
<name>B9ELH8_SALSA</name>
<reference evidence="1" key="1">
    <citation type="submission" date="2009-01" db="EMBL/GenBank/DDBJ databases">
        <authorList>
            <consortium name="cGRASP (B.F. Koop &amp; W.S. Davidson)"/>
            <person name="Leong J."/>
            <person name="von Schalburg K."/>
            <person name="Cooper G."/>
            <person name="Moore R."/>
            <person name="Holt R."/>
            <person name="Davidson W.S."/>
            <person name="Koop B.F."/>
        </authorList>
    </citation>
    <scope>NUCLEOTIDE SEQUENCE</scope>
    <source>
        <tissue evidence="2">Brain</tissue>
        <tissue evidence="1">Thyroid</tissue>
    </source>
</reference>
<gene>
    <name evidence="1" type="primary">TWF1</name>
</gene>
<organism evidence="1">
    <name type="scientific">Salmo salar</name>
    <name type="common">Atlantic salmon</name>
    <dbReference type="NCBI Taxonomy" id="8030"/>
    <lineage>
        <taxon>Eukaryota</taxon>
        <taxon>Metazoa</taxon>
        <taxon>Chordata</taxon>
        <taxon>Craniata</taxon>
        <taxon>Vertebrata</taxon>
        <taxon>Euteleostomi</taxon>
        <taxon>Actinopterygii</taxon>
        <taxon>Neopterygii</taxon>
        <taxon>Teleostei</taxon>
        <taxon>Protacanthopterygii</taxon>
        <taxon>Salmoniformes</taxon>
        <taxon>Salmonidae</taxon>
        <taxon>Salmoninae</taxon>
        <taxon>Salmo</taxon>
    </lineage>
</organism>
<dbReference type="EMBL" id="BT056503">
    <property type="protein sequence ID" value="ACM08375.1"/>
    <property type="molecule type" value="mRNA"/>
</dbReference>
<accession>B9ELH8</accession>